<dbReference type="GO" id="GO:0015020">
    <property type="term" value="F:glucuronosyltransferase activity"/>
    <property type="evidence" value="ECO:0007669"/>
    <property type="project" value="TreeGrafter"/>
</dbReference>
<gene>
    <name evidence="11" type="ORF">TTRE_0000225601</name>
</gene>
<evidence type="ECO:0000256" key="2">
    <source>
        <dbReference type="ARBA" id="ARBA00010271"/>
    </source>
</evidence>
<feature type="domain" description="Exostosin GT47" evidence="9">
    <location>
        <begin position="72"/>
        <end position="361"/>
    </location>
</feature>
<proteinExistence type="inferred from homology"/>
<dbReference type="EMBL" id="HG805876">
    <property type="protein sequence ID" value="CDW53987.1"/>
    <property type="molecule type" value="Genomic_DNA"/>
</dbReference>
<dbReference type="OrthoDB" id="1924787at2759"/>
<dbReference type="InterPro" id="IPR029044">
    <property type="entry name" value="Nucleotide-diphossugar_trans"/>
</dbReference>
<dbReference type="Proteomes" id="UP000030665">
    <property type="component" value="Unassembled WGS sequence"/>
</dbReference>
<evidence type="ECO:0000256" key="7">
    <source>
        <dbReference type="ARBA" id="ARBA00023136"/>
    </source>
</evidence>
<keyword evidence="12" id="KW-1185">Reference proteome</keyword>
<dbReference type="PANTHER" id="PTHR11062:SF129">
    <property type="entry name" value="EXOSTOSIN-1"/>
    <property type="match status" value="1"/>
</dbReference>
<feature type="domain" description="Glycosyl transferase 64" evidence="10">
    <location>
        <begin position="500"/>
        <end position="648"/>
    </location>
</feature>
<dbReference type="GO" id="GO:0015012">
    <property type="term" value="P:heparan sulfate proteoglycan biosynthetic process"/>
    <property type="evidence" value="ECO:0007669"/>
    <property type="project" value="UniProtKB-ARBA"/>
</dbReference>
<evidence type="ECO:0000256" key="4">
    <source>
        <dbReference type="ARBA" id="ARBA00022692"/>
    </source>
</evidence>
<comment type="similarity">
    <text evidence="2">Belongs to the glycosyltransferase 47 family.</text>
</comment>
<dbReference type="InterPro" id="IPR015338">
    <property type="entry name" value="GT64_dom"/>
</dbReference>
<keyword evidence="5" id="KW-0256">Endoplasmic reticulum</keyword>
<evidence type="ECO:0000256" key="6">
    <source>
        <dbReference type="ARBA" id="ARBA00022989"/>
    </source>
</evidence>
<keyword evidence="8" id="KW-1015">Disulfide bond</keyword>
<evidence type="ECO:0000256" key="1">
    <source>
        <dbReference type="ARBA" id="ARBA00004648"/>
    </source>
</evidence>
<evidence type="ECO:0000259" key="10">
    <source>
        <dbReference type="Pfam" id="PF09258"/>
    </source>
</evidence>
<organism evidence="11 12">
    <name type="scientific">Trichuris trichiura</name>
    <name type="common">Whipworm</name>
    <name type="synonym">Trichocephalus trichiurus</name>
    <dbReference type="NCBI Taxonomy" id="36087"/>
    <lineage>
        <taxon>Eukaryota</taxon>
        <taxon>Metazoa</taxon>
        <taxon>Ecdysozoa</taxon>
        <taxon>Nematoda</taxon>
        <taxon>Enoplea</taxon>
        <taxon>Dorylaimia</taxon>
        <taxon>Trichinellida</taxon>
        <taxon>Trichuridae</taxon>
        <taxon>Trichuris</taxon>
    </lineage>
</organism>
<dbReference type="Pfam" id="PF03016">
    <property type="entry name" value="Exostosin_GT47"/>
    <property type="match status" value="1"/>
</dbReference>
<protein>
    <submittedName>
        <fullName evidence="11">Exostosin 1b</fullName>
    </submittedName>
</protein>
<evidence type="ECO:0000313" key="11">
    <source>
        <dbReference type="EMBL" id="CDW53987.1"/>
    </source>
</evidence>
<accession>A0A077Z0L8</accession>
<keyword evidence="6" id="KW-1133">Transmembrane helix</keyword>
<reference evidence="11" key="1">
    <citation type="submission" date="2014-01" db="EMBL/GenBank/DDBJ databases">
        <authorList>
            <person name="Aslett M."/>
        </authorList>
    </citation>
    <scope>NUCLEOTIDE SEQUENCE</scope>
</reference>
<dbReference type="GO" id="GO:0005794">
    <property type="term" value="C:Golgi apparatus"/>
    <property type="evidence" value="ECO:0007669"/>
    <property type="project" value="TreeGrafter"/>
</dbReference>
<name>A0A077Z0L8_TRITR</name>
<evidence type="ECO:0000259" key="9">
    <source>
        <dbReference type="Pfam" id="PF03016"/>
    </source>
</evidence>
<dbReference type="AlphaFoldDB" id="A0A077Z0L8"/>
<reference evidence="11" key="2">
    <citation type="submission" date="2014-03" db="EMBL/GenBank/DDBJ databases">
        <title>The whipworm genome and dual-species transcriptomics of an intimate host-pathogen interaction.</title>
        <authorList>
            <person name="Foth B.J."/>
            <person name="Tsai I.J."/>
            <person name="Reid A.J."/>
            <person name="Bancroft A.J."/>
            <person name="Nichol S."/>
            <person name="Tracey A."/>
            <person name="Holroyd N."/>
            <person name="Cotton J.A."/>
            <person name="Stanley E.J."/>
            <person name="Zarowiecki M."/>
            <person name="Liu J.Z."/>
            <person name="Huckvale T."/>
            <person name="Cooper P.J."/>
            <person name="Grencis R.K."/>
            <person name="Berriman M."/>
        </authorList>
    </citation>
    <scope>NUCLEOTIDE SEQUENCE [LARGE SCALE GENOMIC DNA]</scope>
</reference>
<dbReference type="STRING" id="36087.A0A077Z0L8"/>
<dbReference type="Gene3D" id="3.90.550.10">
    <property type="entry name" value="Spore Coat Polysaccharide Biosynthesis Protein SpsA, Chain A"/>
    <property type="match status" value="1"/>
</dbReference>
<dbReference type="Pfam" id="PF09258">
    <property type="entry name" value="Glyco_transf_64"/>
    <property type="match status" value="1"/>
</dbReference>
<keyword evidence="4" id="KW-0812">Transmembrane</keyword>
<sequence length="654" mass="75766">MLWYSQLSKDSESADEANVAITWPAPIKRVQYKNAYLRNFTFKDTTSRPRVAQRLLKPCSMDTCFDYSRCRKRPLRVYIYPRTNMSGDAEPSSESYEKILQAIRDSKFYTKNPKEACIFILPWDTLSRDNLSPFYVSNMRAKIKSVPEGMWNNGVNHLIFNLYSGTWPNYDLADLGFDPGKAILAKASFSTRQYRRNYDVSLALFHQILPLRGPRPVADNDPSLEPSWVSAPSHYLLVFKGKRYVFGIGSETRNALYHLHNNRDVIMLTTCKHGKDWKRNQDERCAIDNTMYDRWTYEELMQNSSFCLVPRGRRLGSFRFLEALEKGCIPVILSNDWVLPFSEVIDWSLATVRADERTLFQPSRKFQIPSTLRSINPSIIDRMRLQARHLYRLYFASVDKIVDTVLQIIQDRIWSWEKRTRLIWNSGIAGSRYHSVDFSDRLRDFPFYFKPAESARLTAIILCSRPWNGKVPSLVEDLGKSKFIDKNMSLLEVARNASTPLVTLDYAVELWRWVPHRLIGFDAVEVKYSTKEKRWSLSERNDSDPYTLLTGNAILFHRYYSWVALDPPLRSTRKLVQKNPDCWDTVLNYIVAEITGSAAVLVQAGKAASRSMSLSSGPQKSSLLRRQYCFDQLLENSGYLPLRRSSVRHPVTLS</sequence>
<dbReference type="PANTHER" id="PTHR11062">
    <property type="entry name" value="EXOSTOSIN HEPARAN SULFATE GLYCOSYLTRANSFERASE -RELATED"/>
    <property type="match status" value="1"/>
</dbReference>
<keyword evidence="3" id="KW-0808">Transferase</keyword>
<evidence type="ECO:0000256" key="5">
    <source>
        <dbReference type="ARBA" id="ARBA00022824"/>
    </source>
</evidence>
<dbReference type="GO" id="GO:0005789">
    <property type="term" value="C:endoplasmic reticulum membrane"/>
    <property type="evidence" value="ECO:0007669"/>
    <property type="project" value="UniProtKB-SubCell"/>
</dbReference>
<comment type="subcellular location">
    <subcellularLocation>
        <location evidence="1">Endoplasmic reticulum membrane</location>
        <topology evidence="1">Single-pass type II membrane protein</topology>
    </subcellularLocation>
</comment>
<evidence type="ECO:0000256" key="3">
    <source>
        <dbReference type="ARBA" id="ARBA00022679"/>
    </source>
</evidence>
<evidence type="ECO:0000256" key="8">
    <source>
        <dbReference type="ARBA" id="ARBA00023157"/>
    </source>
</evidence>
<dbReference type="InterPro" id="IPR040911">
    <property type="entry name" value="Exostosin_GT47"/>
</dbReference>
<evidence type="ECO:0000313" key="12">
    <source>
        <dbReference type="Proteomes" id="UP000030665"/>
    </source>
</evidence>
<dbReference type="GO" id="GO:0008375">
    <property type="term" value="F:acetylglucosaminyltransferase activity"/>
    <property type="evidence" value="ECO:0007669"/>
    <property type="project" value="TreeGrafter"/>
</dbReference>
<keyword evidence="7" id="KW-0472">Membrane</keyword>
<dbReference type="InterPro" id="IPR004263">
    <property type="entry name" value="Exostosin"/>
</dbReference>